<dbReference type="InterPro" id="IPR036291">
    <property type="entry name" value="NAD(P)-bd_dom_sf"/>
</dbReference>
<dbReference type="PANTHER" id="PTHR48079">
    <property type="entry name" value="PROTEIN YEEZ"/>
    <property type="match status" value="1"/>
</dbReference>
<accession>A0ABT1PA62</accession>
<dbReference type="PANTHER" id="PTHR48079:SF6">
    <property type="entry name" value="NAD(P)-BINDING DOMAIN-CONTAINING PROTEIN-RELATED"/>
    <property type="match status" value="1"/>
</dbReference>
<reference evidence="2 3" key="1">
    <citation type="submission" date="2022-06" db="EMBL/GenBank/DDBJ databases">
        <title>Draft genome sequence of type strain Streptomyces rubrisoli DSM 42083.</title>
        <authorList>
            <person name="Duangmal K."/>
            <person name="Klaysubun C."/>
        </authorList>
    </citation>
    <scope>NUCLEOTIDE SEQUENCE [LARGE SCALE GENOMIC DNA]</scope>
    <source>
        <strain evidence="2 3">DSM 42083</strain>
    </source>
</reference>
<dbReference type="Proteomes" id="UP001206206">
    <property type="component" value="Unassembled WGS sequence"/>
</dbReference>
<dbReference type="Pfam" id="PF01370">
    <property type="entry name" value="Epimerase"/>
    <property type="match status" value="1"/>
</dbReference>
<dbReference type="EMBL" id="JANFNH010000006">
    <property type="protein sequence ID" value="MCQ4042262.1"/>
    <property type="molecule type" value="Genomic_DNA"/>
</dbReference>
<name>A0ABT1PA62_9ACTN</name>
<evidence type="ECO:0000259" key="1">
    <source>
        <dbReference type="Pfam" id="PF01370"/>
    </source>
</evidence>
<keyword evidence="3" id="KW-1185">Reference proteome</keyword>
<evidence type="ECO:0000313" key="2">
    <source>
        <dbReference type="EMBL" id="MCQ4042262.1"/>
    </source>
</evidence>
<proteinExistence type="predicted"/>
<dbReference type="SUPFAM" id="SSF51735">
    <property type="entry name" value="NAD(P)-binding Rossmann-fold domains"/>
    <property type="match status" value="1"/>
</dbReference>
<evidence type="ECO:0000313" key="3">
    <source>
        <dbReference type="Proteomes" id="UP001206206"/>
    </source>
</evidence>
<comment type="caution">
    <text evidence="2">The sequence shown here is derived from an EMBL/GenBank/DDBJ whole genome shotgun (WGS) entry which is preliminary data.</text>
</comment>
<organism evidence="2 3">
    <name type="scientific">Streptantibioticus rubrisoli</name>
    <dbReference type="NCBI Taxonomy" id="1387313"/>
    <lineage>
        <taxon>Bacteria</taxon>
        <taxon>Bacillati</taxon>
        <taxon>Actinomycetota</taxon>
        <taxon>Actinomycetes</taxon>
        <taxon>Kitasatosporales</taxon>
        <taxon>Streptomycetaceae</taxon>
        <taxon>Streptantibioticus</taxon>
    </lineage>
</organism>
<gene>
    <name evidence="2" type="ORF">NON19_09485</name>
</gene>
<dbReference type="InterPro" id="IPR051783">
    <property type="entry name" value="NAD(P)-dependent_oxidoreduct"/>
</dbReference>
<dbReference type="Gene3D" id="3.40.50.720">
    <property type="entry name" value="NAD(P)-binding Rossmann-like Domain"/>
    <property type="match status" value="1"/>
</dbReference>
<dbReference type="RefSeq" id="WP_255926271.1">
    <property type="nucleotide sequence ID" value="NZ_JANFNH010000006.1"/>
</dbReference>
<feature type="domain" description="NAD-dependent epimerase/dehydratase" evidence="1">
    <location>
        <begin position="5"/>
        <end position="213"/>
    </location>
</feature>
<protein>
    <submittedName>
        <fullName evidence="2">NAD(P)-dependent oxidoreductase</fullName>
    </submittedName>
</protein>
<dbReference type="InterPro" id="IPR001509">
    <property type="entry name" value="Epimerase_deHydtase"/>
</dbReference>
<sequence>MPGTIMITGATGFIGGRVVHHAARLLPDRALRLMVHRKALVPPASPRVETVPGDLADPRSLRGVCSGVDVLVHCASQIGGPAETCQTVNAHGTEALMAEARRAGVARIVYVSTAAVYGRGPFRGERPEDLALAPASATSRSRAAAELAVLAADGIVLRPHMVYGAGDRWVAPGLRDLMAALGSTVDGWRSRVSLIDVDDLAQAVLGTALAPREDLTTSVYHANHPHPVLVADLLRALSEVYGLPWPTVDRDYPAARAHLLAQGRTSHDLDMVAVDHWFHSDPLWTALHRTPGPGFANRFPPHTPWYRDAAKAA</sequence>